<dbReference type="OrthoDB" id="6474464at2759"/>
<proteinExistence type="predicted"/>
<dbReference type="Pfam" id="PF04724">
    <property type="entry name" value="Glyco_transf_17"/>
    <property type="match status" value="1"/>
</dbReference>
<keyword evidence="1" id="KW-0472">Membrane</keyword>
<dbReference type="PANTHER" id="PTHR12224">
    <property type="entry name" value="BETA-1,4-MANNOSYL-GLYCOPROTEIN BETA-1,4-N-ACETYLGLUCOSAMINYL-TRANSFERASE"/>
    <property type="match status" value="1"/>
</dbReference>
<keyword evidence="1" id="KW-1133">Transmembrane helix</keyword>
<dbReference type="GeneID" id="111014573"/>
<keyword evidence="2" id="KW-1185">Reference proteome</keyword>
<dbReference type="RefSeq" id="XP_022145056.1">
    <property type="nucleotide sequence ID" value="XM_022289364.1"/>
</dbReference>
<dbReference type="GO" id="GO:0003830">
    <property type="term" value="F:beta-1,4-mannosylglycoprotein 4-beta-N-acetylglucosaminyltransferase activity"/>
    <property type="evidence" value="ECO:0007669"/>
    <property type="project" value="InterPro"/>
</dbReference>
<gene>
    <name evidence="3" type="primary">LOC111014573</name>
</gene>
<evidence type="ECO:0000313" key="2">
    <source>
        <dbReference type="Proteomes" id="UP000504603"/>
    </source>
</evidence>
<evidence type="ECO:0000256" key="1">
    <source>
        <dbReference type="SAM" id="Phobius"/>
    </source>
</evidence>
<dbReference type="PANTHER" id="PTHR12224:SF25">
    <property type="entry name" value="BETA-1,4-N-ACETYLGLUCOSAMINYLTRANSFERASE FAMILY PROTEIN"/>
    <property type="match status" value="1"/>
</dbReference>
<protein>
    <submittedName>
        <fullName evidence="3">Beta-1,4-mannosyl-glycoprotein 4-beta-N-acetylglucosaminyltransferase</fullName>
    </submittedName>
</protein>
<dbReference type="AlphaFoldDB" id="A0A6J1CV82"/>
<keyword evidence="1" id="KW-0812">Transmembrane</keyword>
<feature type="transmembrane region" description="Helical" evidence="1">
    <location>
        <begin position="17"/>
        <end position="37"/>
    </location>
</feature>
<accession>A0A6J1CV82</accession>
<evidence type="ECO:0000313" key="3">
    <source>
        <dbReference type="RefSeq" id="XP_022145056.1"/>
    </source>
</evidence>
<name>A0A6J1CV82_MOMCH</name>
<organism evidence="2 3">
    <name type="scientific">Momordica charantia</name>
    <name type="common">Bitter gourd</name>
    <name type="synonym">Balsam pear</name>
    <dbReference type="NCBI Taxonomy" id="3673"/>
    <lineage>
        <taxon>Eukaryota</taxon>
        <taxon>Viridiplantae</taxon>
        <taxon>Streptophyta</taxon>
        <taxon>Embryophyta</taxon>
        <taxon>Tracheophyta</taxon>
        <taxon>Spermatophyta</taxon>
        <taxon>Magnoliopsida</taxon>
        <taxon>eudicotyledons</taxon>
        <taxon>Gunneridae</taxon>
        <taxon>Pentapetalae</taxon>
        <taxon>rosids</taxon>
        <taxon>fabids</taxon>
        <taxon>Cucurbitales</taxon>
        <taxon>Cucurbitaceae</taxon>
        <taxon>Momordiceae</taxon>
        <taxon>Momordica</taxon>
    </lineage>
</organism>
<sequence>MATRSHRLSSRRIRLKYLIFILLMLVPLSVIFIFNYGQKISYFLRPLWDNPPHPFVRLPHYYAENVSMEHLCHLHGWSLRSKPRRVFDAIIFSNELDLLEIRWRELYPHIWKFVILESHTTFTGKPKPLLFAANRARFAFAENKTVHDVFSGHIASHGSHRNPFDLESMQRLAMNGLLQRAGISNGDLLIMSDTDEIPSPHTVKLLQWCNGVPPVVHLEMRNYMYSFEFPVDYSSWRATIHIYGPQSHYRHSRQTDLIFSDSGWHCSFCFRNIQDFVFKMTAYSHADRVRRQDFLNYSRIQKLICQGDDLFDMLPEEYTFQELIKKMGSIPRSSSAVHLPAYLIENADEFRFLLPGGCVRSSENSIPGLNKHP</sequence>
<dbReference type="GO" id="GO:0016020">
    <property type="term" value="C:membrane"/>
    <property type="evidence" value="ECO:0007669"/>
    <property type="project" value="InterPro"/>
</dbReference>
<dbReference type="GO" id="GO:0006044">
    <property type="term" value="P:N-acetylglucosamine metabolic process"/>
    <property type="evidence" value="ECO:0007669"/>
    <property type="project" value="TreeGrafter"/>
</dbReference>
<dbReference type="Proteomes" id="UP000504603">
    <property type="component" value="Unplaced"/>
</dbReference>
<dbReference type="InterPro" id="IPR006813">
    <property type="entry name" value="Glyco_trans_17"/>
</dbReference>
<reference evidence="3" key="1">
    <citation type="submission" date="2025-08" db="UniProtKB">
        <authorList>
            <consortium name="RefSeq"/>
        </authorList>
    </citation>
    <scope>IDENTIFICATION</scope>
    <source>
        <strain evidence="3">OHB3-1</strain>
    </source>
</reference>
<dbReference type="KEGG" id="mcha:111014573"/>